<comment type="caution">
    <text evidence="2">The sequence shown here is derived from an EMBL/GenBank/DDBJ whole genome shotgun (WGS) entry which is preliminary data.</text>
</comment>
<reference evidence="2 3" key="1">
    <citation type="submission" date="2019-10" db="EMBL/GenBank/DDBJ databases">
        <authorList>
            <person name="Palmer J.M."/>
        </authorList>
    </citation>
    <scope>NUCLEOTIDE SEQUENCE [LARGE SCALE GENOMIC DNA]</scope>
    <source>
        <strain evidence="2 3">TWF506</strain>
    </source>
</reference>
<accession>A0AAN8NJ03</accession>
<feature type="domain" description="BTB" evidence="1">
    <location>
        <begin position="80"/>
        <end position="145"/>
    </location>
</feature>
<organism evidence="2 3">
    <name type="scientific">Arthrobotrys conoides</name>
    <dbReference type="NCBI Taxonomy" id="74498"/>
    <lineage>
        <taxon>Eukaryota</taxon>
        <taxon>Fungi</taxon>
        <taxon>Dikarya</taxon>
        <taxon>Ascomycota</taxon>
        <taxon>Pezizomycotina</taxon>
        <taxon>Orbiliomycetes</taxon>
        <taxon>Orbiliales</taxon>
        <taxon>Orbiliaceae</taxon>
        <taxon>Arthrobotrys</taxon>
    </lineage>
</organism>
<dbReference type="InterPro" id="IPR011333">
    <property type="entry name" value="SKP1/BTB/POZ_sf"/>
</dbReference>
<sequence>MVRGHSSCPDFCCECHKDCLCDHCKRCHTCPSSINFITGRQLNQYHQNCKGFKHECDLNDMQTWTTSPNSDGAIFDTVLKDGVMEIRIPAGNTYWVHKVALIWRSDYFRCLFSSKLVESRAETVELDDEEVDIPVAVEAFFQYCYIRGYSGGAKSLENLLLHAQVYVFAERIRCDGLKNMALKKATLICRLPFPTSPADGDKLLKDLEQIINLIYSHTSDRSATMVFGIEKKSHLNSEPHCPRPQSRNYGSIRETRSIADSDEDVESISGDGIVRDGFRMLLAAYSALHLDKFRASSALMRLQRSLPDFSSDLILFVQPGGGIKTDESGLLSINFRMAEFSLE</sequence>
<dbReference type="Gene3D" id="3.30.710.10">
    <property type="entry name" value="Potassium Channel Kv1.1, Chain A"/>
    <property type="match status" value="1"/>
</dbReference>
<dbReference type="CDD" id="cd18186">
    <property type="entry name" value="BTB_POZ_ZBTB_KLHL-like"/>
    <property type="match status" value="1"/>
</dbReference>
<dbReference type="Pfam" id="PF00651">
    <property type="entry name" value="BTB"/>
    <property type="match status" value="1"/>
</dbReference>
<name>A0AAN8NJ03_9PEZI</name>
<dbReference type="PANTHER" id="PTHR47843">
    <property type="entry name" value="BTB DOMAIN-CONTAINING PROTEIN-RELATED"/>
    <property type="match status" value="1"/>
</dbReference>
<evidence type="ECO:0000259" key="1">
    <source>
        <dbReference type="PROSITE" id="PS50097"/>
    </source>
</evidence>
<dbReference type="EMBL" id="JAVHJM010000002">
    <property type="protein sequence ID" value="KAK6518139.1"/>
    <property type="molecule type" value="Genomic_DNA"/>
</dbReference>
<proteinExistence type="predicted"/>
<dbReference type="InterPro" id="IPR000210">
    <property type="entry name" value="BTB/POZ_dom"/>
</dbReference>
<keyword evidence="3" id="KW-1185">Reference proteome</keyword>
<dbReference type="PANTHER" id="PTHR47843:SF2">
    <property type="entry name" value="BTB DOMAIN-CONTAINING PROTEIN"/>
    <property type="match status" value="1"/>
</dbReference>
<protein>
    <recommendedName>
        <fullName evidence="1">BTB domain-containing protein</fullName>
    </recommendedName>
</protein>
<gene>
    <name evidence="2" type="ORF">TWF506_005300</name>
</gene>
<dbReference type="PROSITE" id="PS50097">
    <property type="entry name" value="BTB"/>
    <property type="match status" value="1"/>
</dbReference>
<dbReference type="Proteomes" id="UP001307849">
    <property type="component" value="Unassembled WGS sequence"/>
</dbReference>
<evidence type="ECO:0000313" key="3">
    <source>
        <dbReference type="Proteomes" id="UP001307849"/>
    </source>
</evidence>
<evidence type="ECO:0000313" key="2">
    <source>
        <dbReference type="EMBL" id="KAK6518139.1"/>
    </source>
</evidence>
<dbReference type="SUPFAM" id="SSF54695">
    <property type="entry name" value="POZ domain"/>
    <property type="match status" value="1"/>
</dbReference>
<dbReference type="AlphaFoldDB" id="A0AAN8NJ03"/>